<evidence type="ECO:0000313" key="12">
    <source>
        <dbReference type="EMBL" id="AQS57578.1"/>
    </source>
</evidence>
<feature type="transmembrane region" description="Helical" evidence="9">
    <location>
        <begin position="125"/>
        <end position="147"/>
    </location>
</feature>
<sequence length="209" mass="22595">MLSLQVASVSSLLVLIVGIFAAKVMSEWAFRGKVVVETALLLPLVLPPSVVGFTLLVIFGRQSPVGRVFEWLFHQPLVFTWWAAVGAAAVVAFPLMYQSVKGGLTSIDREVIDAARSDGASERQLFVYITLPLATKFIVSGWVLSFARALGEFGATLMVAGSIPGKTQTIATAIYVAVEANDMRLAALWVGATVVVSFLMLLFVQIYQR</sequence>
<evidence type="ECO:0000256" key="6">
    <source>
        <dbReference type="ARBA" id="ARBA00022692"/>
    </source>
</evidence>
<evidence type="ECO:0000256" key="7">
    <source>
        <dbReference type="ARBA" id="ARBA00022989"/>
    </source>
</evidence>
<keyword evidence="13" id="KW-1185">Reference proteome</keyword>
<dbReference type="GO" id="GO:0005886">
    <property type="term" value="C:plasma membrane"/>
    <property type="evidence" value="ECO:0007669"/>
    <property type="project" value="UniProtKB-SubCell"/>
</dbReference>
<dbReference type="InterPro" id="IPR035906">
    <property type="entry name" value="MetI-like_sf"/>
</dbReference>
<dbReference type="Gene3D" id="1.10.3720.10">
    <property type="entry name" value="MetI-like"/>
    <property type="match status" value="1"/>
</dbReference>
<evidence type="ECO:0000256" key="2">
    <source>
        <dbReference type="ARBA" id="ARBA00007069"/>
    </source>
</evidence>
<keyword evidence="6 9" id="KW-0812">Transmembrane</keyword>
<dbReference type="InterPro" id="IPR000515">
    <property type="entry name" value="MetI-like"/>
</dbReference>
<evidence type="ECO:0000256" key="4">
    <source>
        <dbReference type="ARBA" id="ARBA00022475"/>
    </source>
</evidence>
<dbReference type="SUPFAM" id="SSF161098">
    <property type="entry name" value="MetI-like"/>
    <property type="match status" value="1"/>
</dbReference>
<comment type="function">
    <text evidence="10">Part of the binding-protein-dependent transport system for molybdenum; probably responsible for the translocation of the substrate across the membrane.</text>
</comment>
<evidence type="ECO:0000313" key="13">
    <source>
        <dbReference type="Proteomes" id="UP000188603"/>
    </source>
</evidence>
<evidence type="ECO:0000256" key="1">
    <source>
        <dbReference type="ARBA" id="ARBA00004651"/>
    </source>
</evidence>
<dbReference type="NCBIfam" id="TIGR02141">
    <property type="entry name" value="modB_ABC"/>
    <property type="match status" value="1"/>
</dbReference>
<dbReference type="OrthoDB" id="9795403at2"/>
<evidence type="ECO:0000259" key="11">
    <source>
        <dbReference type="PROSITE" id="PS50928"/>
    </source>
</evidence>
<feature type="transmembrane region" description="Helical" evidence="9">
    <location>
        <begin position="153"/>
        <end position="178"/>
    </location>
</feature>
<evidence type="ECO:0000256" key="9">
    <source>
        <dbReference type="RuleBase" id="RU363032"/>
    </source>
</evidence>
<dbReference type="KEGG" id="ntr:B0W44_13850"/>
<dbReference type="Pfam" id="PF00528">
    <property type="entry name" value="BPD_transp_1"/>
    <property type="match status" value="1"/>
</dbReference>
<dbReference type="Proteomes" id="UP000188603">
    <property type="component" value="Chromosome"/>
</dbReference>
<feature type="domain" description="ABC transmembrane type-1" evidence="11">
    <location>
        <begin position="1"/>
        <end position="207"/>
    </location>
</feature>
<accession>A0A1U9KC01</accession>
<protein>
    <recommendedName>
        <fullName evidence="10">Molybdenum transport system permease</fullName>
    </recommendedName>
</protein>
<dbReference type="PROSITE" id="PS50928">
    <property type="entry name" value="ABC_TM1"/>
    <property type="match status" value="1"/>
</dbReference>
<evidence type="ECO:0000256" key="10">
    <source>
        <dbReference type="RuleBase" id="RU365097"/>
    </source>
</evidence>
<reference evidence="12 13" key="1">
    <citation type="journal article" date="2015" name="Int. J. Syst. Evol. Microbiol.">
        <title>Novibacillus thermophilus gen. nov., sp. nov., a Gram-staining-negative and moderately thermophilic member of the family Thermoactinomycetaceae.</title>
        <authorList>
            <person name="Yang G."/>
            <person name="Chen J."/>
            <person name="Zhou S."/>
        </authorList>
    </citation>
    <scope>NUCLEOTIDE SEQUENCE [LARGE SCALE GENOMIC DNA]</scope>
    <source>
        <strain evidence="12 13">SG-1</strain>
    </source>
</reference>
<organism evidence="12 13">
    <name type="scientific">Novibacillus thermophilus</name>
    <dbReference type="NCBI Taxonomy" id="1471761"/>
    <lineage>
        <taxon>Bacteria</taxon>
        <taxon>Bacillati</taxon>
        <taxon>Bacillota</taxon>
        <taxon>Bacilli</taxon>
        <taxon>Bacillales</taxon>
        <taxon>Thermoactinomycetaceae</taxon>
        <taxon>Novibacillus</taxon>
    </lineage>
</organism>
<feature type="transmembrane region" description="Helical" evidence="9">
    <location>
        <begin position="79"/>
        <end position="97"/>
    </location>
</feature>
<name>A0A1U9KC01_9BACL</name>
<dbReference type="PANTHER" id="PTHR30183:SF3">
    <property type="entry name" value="MOLYBDENUM TRANSPORT SYSTEM PERMEASE PROTEIN MODB"/>
    <property type="match status" value="1"/>
</dbReference>
<dbReference type="InterPro" id="IPR011867">
    <property type="entry name" value="ModB_ABC"/>
</dbReference>
<feature type="transmembrane region" description="Helical" evidence="9">
    <location>
        <begin position="6"/>
        <end position="26"/>
    </location>
</feature>
<dbReference type="RefSeq" id="WP_077721411.1">
    <property type="nucleotide sequence ID" value="NZ_CP019699.1"/>
</dbReference>
<comment type="subcellular location">
    <subcellularLocation>
        <location evidence="1 9">Cell membrane</location>
        <topology evidence="1 9">Multi-pass membrane protein</topology>
    </subcellularLocation>
</comment>
<gene>
    <name evidence="12" type="ORF">B0W44_13850</name>
</gene>
<evidence type="ECO:0000256" key="5">
    <source>
        <dbReference type="ARBA" id="ARBA00022505"/>
    </source>
</evidence>
<dbReference type="GO" id="GO:0015098">
    <property type="term" value="F:molybdate ion transmembrane transporter activity"/>
    <property type="evidence" value="ECO:0007669"/>
    <property type="project" value="UniProtKB-UniRule"/>
</dbReference>
<feature type="transmembrane region" description="Helical" evidence="9">
    <location>
        <begin position="185"/>
        <end position="207"/>
    </location>
</feature>
<dbReference type="CDD" id="cd06261">
    <property type="entry name" value="TM_PBP2"/>
    <property type="match status" value="1"/>
</dbReference>
<keyword evidence="7 9" id="KW-1133">Transmembrane helix</keyword>
<keyword evidence="4 10" id="KW-1003">Cell membrane</keyword>
<proteinExistence type="inferred from homology"/>
<dbReference type="PANTHER" id="PTHR30183">
    <property type="entry name" value="MOLYBDENUM TRANSPORT SYSTEM PERMEASE PROTEIN MODB"/>
    <property type="match status" value="1"/>
</dbReference>
<evidence type="ECO:0000256" key="3">
    <source>
        <dbReference type="ARBA" id="ARBA00022448"/>
    </source>
</evidence>
<keyword evidence="5 10" id="KW-0500">Molybdenum</keyword>
<dbReference type="AlphaFoldDB" id="A0A1U9KC01"/>
<comment type="similarity">
    <text evidence="2 10">Belongs to the binding-protein-dependent transport system permease family. CysTW subfamily.</text>
</comment>
<keyword evidence="8 9" id="KW-0472">Membrane</keyword>
<feature type="transmembrane region" description="Helical" evidence="9">
    <location>
        <begin position="38"/>
        <end position="59"/>
    </location>
</feature>
<dbReference type="STRING" id="1471761.B0W44_13850"/>
<evidence type="ECO:0000256" key="8">
    <source>
        <dbReference type="ARBA" id="ARBA00023136"/>
    </source>
</evidence>
<keyword evidence="3 9" id="KW-0813">Transport</keyword>
<dbReference type="EMBL" id="CP019699">
    <property type="protein sequence ID" value="AQS57578.1"/>
    <property type="molecule type" value="Genomic_DNA"/>
</dbReference>